<dbReference type="InterPro" id="IPR001357">
    <property type="entry name" value="BRCT_dom"/>
</dbReference>
<dbReference type="GO" id="GO:0000012">
    <property type="term" value="P:single strand break repair"/>
    <property type="evidence" value="ECO:0007669"/>
    <property type="project" value="InterPro"/>
</dbReference>
<evidence type="ECO:0000313" key="5">
    <source>
        <dbReference type="Proteomes" id="UP000241769"/>
    </source>
</evidence>
<feature type="compositionally biased region" description="Low complexity" evidence="1">
    <location>
        <begin position="269"/>
        <end position="282"/>
    </location>
</feature>
<comment type="caution">
    <text evidence="4">The sequence shown here is derived from an EMBL/GenBank/DDBJ whole genome shotgun (WGS) entry which is preliminary data.</text>
</comment>
<feature type="compositionally biased region" description="Acidic residues" evidence="1">
    <location>
        <begin position="232"/>
        <end position="241"/>
    </location>
</feature>
<dbReference type="InterPro" id="IPR036420">
    <property type="entry name" value="BRCT_dom_sf"/>
</dbReference>
<evidence type="ECO:0000313" key="4">
    <source>
        <dbReference type="EMBL" id="PRP74443.1"/>
    </source>
</evidence>
<feature type="region of interest" description="Disordered" evidence="1">
    <location>
        <begin position="205"/>
        <end position="469"/>
    </location>
</feature>
<dbReference type="EMBL" id="MDYQ01000463">
    <property type="protein sequence ID" value="PRP74443.1"/>
    <property type="molecule type" value="Genomic_DNA"/>
</dbReference>
<dbReference type="OrthoDB" id="25840at2759"/>
<dbReference type="PANTHER" id="PTHR11370">
    <property type="entry name" value="DNA-REPAIR PROTEIN XRCC1"/>
    <property type="match status" value="1"/>
</dbReference>
<dbReference type="AlphaFoldDB" id="A0A2P6MRX7"/>
<keyword evidence="2" id="KW-0472">Membrane</keyword>
<keyword evidence="5" id="KW-1185">Reference proteome</keyword>
<feature type="compositionally biased region" description="Basic and acidic residues" evidence="1">
    <location>
        <begin position="354"/>
        <end position="364"/>
    </location>
</feature>
<keyword evidence="2" id="KW-1133">Transmembrane helix</keyword>
<dbReference type="InterPro" id="IPR008979">
    <property type="entry name" value="Galactose-bd-like_sf"/>
</dbReference>
<keyword evidence="2" id="KW-0812">Transmembrane</keyword>
<dbReference type="PANTHER" id="PTHR11370:SF5">
    <property type="entry name" value="DNA REPAIR PROTEIN XRCC1"/>
    <property type="match status" value="1"/>
</dbReference>
<sequence length="667" mass="75046">MFRVVSCSSQAGDHPAEDALTSDPSTFWLTEDVSKKAELIVETKESVQVRGLRIVNHGAAFIEIHVRRKSEGEHFEILLKTSTLIPYADSSKDLDLVGRNTRDIPHEKFVTGLSDQKWDTFKIIITQPWKQAAIGLTEFKIKLDDLVDTSKEATQELPPTVPLDVPMQKKVSSLSKGSLFFQKKAQEAAEGKKPAEDLMKEVEQMKKDREEKEKEQQSLKKKSSLLKKKEEEDSDTDEMDDHEMKRFTTKSKLAAFTEKHQQKKNLKSTNGKPKNTPKSTPNKKNEKKEDSGSDTDPMDEVEMSTLRKRAFGESKKKNEKASDSEEEMISKKSMETAAALKKSGELSKSNGKPSKKDVKEKSDDGSDTEDMEILPKKSQAKKATTPKKPDSGSDTDDMEIIPQKPQPKKATPPKKQPDSGSDTDDMEIIPQKSQPNKTPKKQETKKQQDDGSDTDEMEVVKKPKTVTAKNPIERRKSDTIEVDVIVFFDENLREDIVKKQKRIVIAFGGSVAKHFYGSVTHFITEGPWRDDFDEATKERKLLSIVKPSWLSACEKTSERAPEKKHTLKIHGDDSATGGSREEEGDNSIMEMIVAAAFLFFTMVFSVAMIVILAAPIPEVSRLKKQEETNNSSWDPTESMSSWLRGPAFFSVNSFVSKKADKHPKMQN</sequence>
<reference evidence="4 5" key="1">
    <citation type="journal article" date="2018" name="Genome Biol. Evol.">
        <title>Multiple Roots of Fruiting Body Formation in Amoebozoa.</title>
        <authorList>
            <person name="Hillmann F."/>
            <person name="Forbes G."/>
            <person name="Novohradska S."/>
            <person name="Ferling I."/>
            <person name="Riege K."/>
            <person name="Groth M."/>
            <person name="Westermann M."/>
            <person name="Marz M."/>
            <person name="Spaller T."/>
            <person name="Winckler T."/>
            <person name="Schaap P."/>
            <person name="Glockner G."/>
        </authorList>
    </citation>
    <scope>NUCLEOTIDE SEQUENCE [LARGE SCALE GENOMIC DNA]</scope>
    <source>
        <strain evidence="4 5">Jena</strain>
    </source>
</reference>
<name>A0A2P6MRX7_9EUKA</name>
<feature type="compositionally biased region" description="Basic and acidic residues" evidence="1">
    <location>
        <begin position="560"/>
        <end position="573"/>
    </location>
</feature>
<organism evidence="4 5">
    <name type="scientific">Planoprotostelium fungivorum</name>
    <dbReference type="NCBI Taxonomy" id="1890364"/>
    <lineage>
        <taxon>Eukaryota</taxon>
        <taxon>Amoebozoa</taxon>
        <taxon>Evosea</taxon>
        <taxon>Variosea</taxon>
        <taxon>Cavosteliida</taxon>
        <taxon>Cavosteliaceae</taxon>
        <taxon>Planoprotostelium</taxon>
    </lineage>
</organism>
<feature type="region of interest" description="Disordered" evidence="1">
    <location>
        <begin position="560"/>
        <end position="582"/>
    </location>
</feature>
<dbReference type="STRING" id="1890364.A0A2P6MRX7"/>
<dbReference type="PROSITE" id="PS50172">
    <property type="entry name" value="BRCT"/>
    <property type="match status" value="1"/>
</dbReference>
<feature type="compositionally biased region" description="Basic and acidic residues" evidence="1">
    <location>
        <begin position="440"/>
        <end position="449"/>
    </location>
</feature>
<dbReference type="Pfam" id="PF00533">
    <property type="entry name" value="BRCT"/>
    <property type="match status" value="1"/>
</dbReference>
<dbReference type="GO" id="GO:0005634">
    <property type="term" value="C:nucleus"/>
    <property type="evidence" value="ECO:0007669"/>
    <property type="project" value="InterPro"/>
</dbReference>
<evidence type="ECO:0000256" key="1">
    <source>
        <dbReference type="SAM" id="MobiDB-lite"/>
    </source>
</evidence>
<dbReference type="SUPFAM" id="SSF52113">
    <property type="entry name" value="BRCT domain"/>
    <property type="match status" value="1"/>
</dbReference>
<dbReference type="InParanoid" id="A0A2P6MRX7"/>
<dbReference type="Pfam" id="PF01834">
    <property type="entry name" value="XRCC1_N"/>
    <property type="match status" value="1"/>
</dbReference>
<feature type="domain" description="BRCT" evidence="3">
    <location>
        <begin position="476"/>
        <end position="567"/>
    </location>
</feature>
<gene>
    <name evidence="4" type="ORF">PROFUN_06572</name>
</gene>
<dbReference type="Proteomes" id="UP000241769">
    <property type="component" value="Unassembled WGS sequence"/>
</dbReference>
<feature type="compositionally biased region" description="Basic and acidic residues" evidence="1">
    <location>
        <begin position="310"/>
        <end position="334"/>
    </location>
</feature>
<feature type="compositionally biased region" description="Acidic residues" evidence="1">
    <location>
        <begin position="292"/>
        <end position="302"/>
    </location>
</feature>
<dbReference type="SUPFAM" id="SSF49785">
    <property type="entry name" value="Galactose-binding domain-like"/>
    <property type="match status" value="1"/>
</dbReference>
<evidence type="ECO:0000259" key="3">
    <source>
        <dbReference type="PROSITE" id="PS50172"/>
    </source>
</evidence>
<dbReference type="Gene3D" id="3.40.50.10190">
    <property type="entry name" value="BRCT domain"/>
    <property type="match status" value="1"/>
</dbReference>
<feature type="compositionally biased region" description="Basic and acidic residues" evidence="1">
    <location>
        <begin position="205"/>
        <end position="218"/>
    </location>
</feature>
<protein>
    <recommendedName>
        <fullName evidence="3">BRCT domain-containing protein</fullName>
    </recommendedName>
</protein>
<evidence type="ECO:0000256" key="2">
    <source>
        <dbReference type="SAM" id="Phobius"/>
    </source>
</evidence>
<proteinExistence type="predicted"/>
<dbReference type="Gene3D" id="2.60.120.260">
    <property type="entry name" value="Galactose-binding domain-like"/>
    <property type="match status" value="1"/>
</dbReference>
<feature type="transmembrane region" description="Helical" evidence="2">
    <location>
        <begin position="591"/>
        <end position="614"/>
    </location>
</feature>
<accession>A0A2P6MRX7</accession>
<dbReference type="InterPro" id="IPR002706">
    <property type="entry name" value="Xrcc1_N"/>
</dbReference>
<dbReference type="GO" id="GO:0003684">
    <property type="term" value="F:damaged DNA binding"/>
    <property type="evidence" value="ECO:0007669"/>
    <property type="project" value="InterPro"/>
</dbReference>